<comment type="caution">
    <text evidence="1">The sequence shown here is derived from an EMBL/GenBank/DDBJ whole genome shotgun (WGS) entry which is preliminary data.</text>
</comment>
<evidence type="ECO:0000313" key="1">
    <source>
        <dbReference type="EMBL" id="KAK3590083.1"/>
    </source>
</evidence>
<dbReference type="EMBL" id="JAEAOA010002345">
    <property type="protein sequence ID" value="KAK3590083.1"/>
    <property type="molecule type" value="Genomic_DNA"/>
</dbReference>
<organism evidence="1 2">
    <name type="scientific">Potamilus streckersoni</name>
    <dbReference type="NCBI Taxonomy" id="2493646"/>
    <lineage>
        <taxon>Eukaryota</taxon>
        <taxon>Metazoa</taxon>
        <taxon>Spiralia</taxon>
        <taxon>Lophotrochozoa</taxon>
        <taxon>Mollusca</taxon>
        <taxon>Bivalvia</taxon>
        <taxon>Autobranchia</taxon>
        <taxon>Heteroconchia</taxon>
        <taxon>Palaeoheterodonta</taxon>
        <taxon>Unionida</taxon>
        <taxon>Unionoidea</taxon>
        <taxon>Unionidae</taxon>
        <taxon>Ambleminae</taxon>
        <taxon>Lampsilini</taxon>
        <taxon>Potamilus</taxon>
    </lineage>
</organism>
<accession>A0AAE0VTI8</accession>
<keyword evidence="2" id="KW-1185">Reference proteome</keyword>
<protein>
    <submittedName>
        <fullName evidence="1">Uncharacterized protein</fullName>
    </submittedName>
</protein>
<name>A0AAE0VTI8_9BIVA</name>
<proteinExistence type="predicted"/>
<evidence type="ECO:0000313" key="2">
    <source>
        <dbReference type="Proteomes" id="UP001195483"/>
    </source>
</evidence>
<reference evidence="1" key="1">
    <citation type="journal article" date="2021" name="Genome Biol. Evol.">
        <title>A High-Quality Reference Genome for a Parasitic Bivalve with Doubly Uniparental Inheritance (Bivalvia: Unionida).</title>
        <authorList>
            <person name="Smith C.H."/>
        </authorList>
    </citation>
    <scope>NUCLEOTIDE SEQUENCE</scope>
    <source>
        <strain evidence="1">CHS0354</strain>
    </source>
</reference>
<sequence>MATCISLSNIKSRCKAVFLMSGQIPGQNEPLDTFYCLSLILQDFIDLSQTCCVNSFEIIRRFTPEELAGVLDAKSDWNIVKITTGSPEIGQSKTVKCQAGIIRLNIGSRHKTFYTNNAIVIASNQILYEDFSR</sequence>
<reference evidence="1" key="2">
    <citation type="journal article" date="2021" name="Genome Biol. Evol.">
        <title>Developing a high-quality reference genome for a parasitic bivalve with doubly uniparental inheritance (Bivalvia: Unionida).</title>
        <authorList>
            <person name="Smith C.H."/>
        </authorList>
    </citation>
    <scope>NUCLEOTIDE SEQUENCE</scope>
    <source>
        <strain evidence="1">CHS0354</strain>
        <tissue evidence="1">Mantle</tissue>
    </source>
</reference>
<dbReference type="Proteomes" id="UP001195483">
    <property type="component" value="Unassembled WGS sequence"/>
</dbReference>
<gene>
    <name evidence="1" type="ORF">CHS0354_041126</name>
</gene>
<reference evidence="1" key="3">
    <citation type="submission" date="2023-05" db="EMBL/GenBank/DDBJ databases">
        <authorList>
            <person name="Smith C.H."/>
        </authorList>
    </citation>
    <scope>NUCLEOTIDE SEQUENCE</scope>
    <source>
        <strain evidence="1">CHS0354</strain>
        <tissue evidence="1">Mantle</tissue>
    </source>
</reference>
<dbReference type="AlphaFoldDB" id="A0AAE0VTI8"/>